<evidence type="ECO:0000313" key="2">
    <source>
        <dbReference type="Proteomes" id="UP001148312"/>
    </source>
</evidence>
<dbReference type="AlphaFoldDB" id="A0A9W9WR71"/>
<dbReference type="Proteomes" id="UP001148312">
    <property type="component" value="Unassembled WGS sequence"/>
</dbReference>
<dbReference type="RefSeq" id="XP_056786640.1">
    <property type="nucleotide sequence ID" value="XM_056938258.1"/>
</dbReference>
<organism evidence="1 2">
    <name type="scientific">Penicillium diatomitis</name>
    <dbReference type="NCBI Taxonomy" id="2819901"/>
    <lineage>
        <taxon>Eukaryota</taxon>
        <taxon>Fungi</taxon>
        <taxon>Dikarya</taxon>
        <taxon>Ascomycota</taxon>
        <taxon>Pezizomycotina</taxon>
        <taxon>Eurotiomycetes</taxon>
        <taxon>Eurotiomycetidae</taxon>
        <taxon>Eurotiales</taxon>
        <taxon>Aspergillaceae</taxon>
        <taxon>Penicillium</taxon>
    </lineage>
</organism>
<evidence type="ECO:0000313" key="1">
    <source>
        <dbReference type="EMBL" id="KAJ5472094.1"/>
    </source>
</evidence>
<reference evidence="1" key="1">
    <citation type="submission" date="2022-12" db="EMBL/GenBank/DDBJ databases">
        <authorList>
            <person name="Petersen C."/>
        </authorList>
    </citation>
    <scope>NUCLEOTIDE SEQUENCE</scope>
    <source>
        <strain evidence="1">IBT 30728</strain>
    </source>
</reference>
<dbReference type="GeneID" id="81628508"/>
<sequence length="221" mass="25088">MSCPSFQHNQPSRAESYEDWLSDFTYDICGDLAYSWIGLFEPELNYSGPRPAWWPGGVKLMNPRRLLKKVYQKTLAKILDAFQDQQTGRNVPLDKTFESREKGKSLRSHYKALKNMLQPSIIFIFIVFGMAHSRPISSATTIRQIVEVTPSSLEDLADLTSDFCVEWLSFSPQGEPLAFSIRIAVSQSHSRIVTTIARGWEDIPGIIAEIEAQYLSTMSFV</sequence>
<reference evidence="1" key="2">
    <citation type="journal article" date="2023" name="IMA Fungus">
        <title>Comparative genomic study of the Penicillium genus elucidates a diverse pangenome and 15 lateral gene transfer events.</title>
        <authorList>
            <person name="Petersen C."/>
            <person name="Sorensen T."/>
            <person name="Nielsen M.R."/>
            <person name="Sondergaard T.E."/>
            <person name="Sorensen J.L."/>
            <person name="Fitzpatrick D.A."/>
            <person name="Frisvad J.C."/>
            <person name="Nielsen K.L."/>
        </authorList>
    </citation>
    <scope>NUCLEOTIDE SEQUENCE</scope>
    <source>
        <strain evidence="1">IBT 30728</strain>
    </source>
</reference>
<gene>
    <name evidence="1" type="ORF">N7539_008663</name>
</gene>
<comment type="caution">
    <text evidence="1">The sequence shown here is derived from an EMBL/GenBank/DDBJ whole genome shotgun (WGS) entry which is preliminary data.</text>
</comment>
<keyword evidence="2" id="KW-1185">Reference proteome</keyword>
<name>A0A9W9WR71_9EURO</name>
<protein>
    <submittedName>
        <fullName evidence="1">Uncharacterized protein</fullName>
    </submittedName>
</protein>
<accession>A0A9W9WR71</accession>
<proteinExistence type="predicted"/>
<dbReference type="EMBL" id="JAPWDQ010000013">
    <property type="protein sequence ID" value="KAJ5472094.1"/>
    <property type="molecule type" value="Genomic_DNA"/>
</dbReference>